<keyword evidence="2" id="KW-1185">Reference proteome</keyword>
<reference evidence="1 2" key="1">
    <citation type="submission" date="2013-12" db="EMBL/GenBank/DDBJ databases">
        <title>NBRP : Genome information of microbial organism related human and environment.</title>
        <authorList>
            <person name="Hattori M."/>
            <person name="Oshima K."/>
            <person name="Inaba H."/>
            <person name="Suda W."/>
            <person name="Sakamoto M."/>
            <person name="Iino T."/>
            <person name="Kitahara M."/>
            <person name="Oshida Y."/>
            <person name="Iida T."/>
            <person name="Kudo T."/>
            <person name="Itoh T."/>
            <person name="Ahmed I."/>
            <person name="Ohkuma M."/>
        </authorList>
    </citation>
    <scope>NUCLEOTIDE SEQUENCE [LARGE SCALE GENOMIC DNA]</scope>
    <source>
        <strain evidence="1 2">JCM 21738</strain>
    </source>
</reference>
<dbReference type="SUPFAM" id="SSF158745">
    <property type="entry name" value="LanC-like"/>
    <property type="match status" value="1"/>
</dbReference>
<dbReference type="GO" id="GO:0031179">
    <property type="term" value="P:peptide modification"/>
    <property type="evidence" value="ECO:0007669"/>
    <property type="project" value="InterPro"/>
</dbReference>
<proteinExistence type="predicted"/>
<evidence type="ECO:0008006" key="3">
    <source>
        <dbReference type="Google" id="ProtNLM"/>
    </source>
</evidence>
<evidence type="ECO:0000313" key="2">
    <source>
        <dbReference type="Proteomes" id="UP000018949"/>
    </source>
</evidence>
<dbReference type="GO" id="GO:0005975">
    <property type="term" value="P:carbohydrate metabolic process"/>
    <property type="evidence" value="ECO:0007669"/>
    <property type="project" value="InterPro"/>
</dbReference>
<dbReference type="RefSeq" id="WP_035210075.1">
    <property type="nucleotide sequence ID" value="NZ_BAUW01000137.1"/>
</dbReference>
<sequence>MDTTDEKHIFGTIGFHNKFNKPDDFKRDYIGIGYLLFYMISPSNNLSELDEHFYKHFLSYLEKQYNLPSQFKEVIEKLIEGDTIQPAEDYISIINDINPNFSETQIREVNISEIEEIIRKVSNFILNSKLDGETQVFPADYLATEYLSIANGTAGILRALEYCDIKIDSAMYNVFKKQVKQNMFQSQLGLHYGLSGICWYLLENNEVFIAREILSYISENLEDIRELNIGEGLAGVGLLFLKANLILKEDDYLKTALTIGDKITEDQRDNVNNIQQIGYESGKSGISLFLLYLSLVSKEEKYINFGTELLKEEIGKGIEINDGYGYPANLTNKNIVYPYLARGTAGIALSP</sequence>
<evidence type="ECO:0000313" key="1">
    <source>
        <dbReference type="EMBL" id="GAE48185.1"/>
    </source>
</evidence>
<dbReference type="Proteomes" id="UP000018949">
    <property type="component" value="Unassembled WGS sequence"/>
</dbReference>
<accession>W4RUT3</accession>
<dbReference type="Pfam" id="PF05147">
    <property type="entry name" value="LANC_like"/>
    <property type="match status" value="1"/>
</dbReference>
<dbReference type="InterPro" id="IPR012341">
    <property type="entry name" value="6hp_glycosidase-like_sf"/>
</dbReference>
<dbReference type="EMBL" id="BAUW01000137">
    <property type="protein sequence ID" value="GAE48185.1"/>
    <property type="molecule type" value="Genomic_DNA"/>
</dbReference>
<dbReference type="AlphaFoldDB" id="W4RUT3"/>
<name>W4RUT3_9BACI</name>
<organism evidence="1 2">
    <name type="scientific">Mesobacillus boroniphilus JCM 21738</name>
    <dbReference type="NCBI Taxonomy" id="1294265"/>
    <lineage>
        <taxon>Bacteria</taxon>
        <taxon>Bacillati</taxon>
        <taxon>Bacillota</taxon>
        <taxon>Bacilli</taxon>
        <taxon>Bacillales</taxon>
        <taxon>Bacillaceae</taxon>
        <taxon>Mesobacillus</taxon>
    </lineage>
</organism>
<dbReference type="eggNOG" id="COG0515">
    <property type="taxonomic scope" value="Bacteria"/>
</dbReference>
<dbReference type="Gene3D" id="1.50.10.10">
    <property type="match status" value="1"/>
</dbReference>
<dbReference type="InterPro" id="IPR007822">
    <property type="entry name" value="LANC-like"/>
</dbReference>
<gene>
    <name evidence="1" type="ORF">JCM21738_5269</name>
</gene>
<comment type="caution">
    <text evidence="1">The sequence shown here is derived from an EMBL/GenBank/DDBJ whole genome shotgun (WGS) entry which is preliminary data.</text>
</comment>
<protein>
    <recommendedName>
        <fullName evidence="3">Lanthionine biosynthesis protein LanM</fullName>
    </recommendedName>
</protein>